<dbReference type="InterPro" id="IPR014403">
    <property type="entry name" value="APS1/VSP"/>
</dbReference>
<evidence type="ECO:0000313" key="7">
    <source>
        <dbReference type="EMBL" id="AGV54632.1"/>
    </source>
</evidence>
<sequence>MKMKALVICAGLSLVAFACHGSEYPRFLSQMKTGLNGHYSTQVSCTSLGFGVEANNLSKWKTVPAACQEYVADYLLGDQYRSDSKTVCREAYFYAKTLKFTARDVFVFDIDDTTLSNLQYFANHGFGVEAHNATAFKIWVSFGEAFALPETLVLYNKLVGLGIKVVFITERPVDLKDVTISNLKEVGFHTWEKFIARDPAIYSGKLSNAFKTSERKKLVAEGYRIVGNIGDQWSDIVGEKKGFRTFKLPNPLYYD</sequence>
<feature type="signal peptide" evidence="6">
    <location>
        <begin position="1"/>
        <end position="21"/>
    </location>
</feature>
<dbReference type="AlphaFoldDB" id="T2DP80"/>
<dbReference type="PANTHER" id="PTHR31284">
    <property type="entry name" value="ACID PHOSPHATASE-LIKE PROTEIN"/>
    <property type="match status" value="1"/>
</dbReference>
<evidence type="ECO:0000256" key="6">
    <source>
        <dbReference type="SAM" id="SignalP"/>
    </source>
</evidence>
<dbReference type="PIRSF" id="PIRSF002674">
    <property type="entry name" value="VSP"/>
    <property type="match status" value="1"/>
</dbReference>
<protein>
    <submittedName>
        <fullName evidence="7">Stem 28 kDa glycoprotein</fullName>
    </submittedName>
</protein>
<dbReference type="InterPro" id="IPR036412">
    <property type="entry name" value="HAD-like_sf"/>
</dbReference>
<evidence type="ECO:0000256" key="2">
    <source>
        <dbReference type="ARBA" id="ARBA00022729"/>
    </source>
</evidence>
<keyword evidence="3 5" id="KW-0758">Storage protein</keyword>
<comment type="function">
    <text evidence="1 5">May function as somatic storage protein during early seedling development.</text>
</comment>
<evidence type="ECO:0000256" key="3">
    <source>
        <dbReference type="ARBA" id="ARBA00022761"/>
    </source>
</evidence>
<evidence type="ECO:0000256" key="4">
    <source>
        <dbReference type="ARBA" id="ARBA00023180"/>
    </source>
</evidence>
<evidence type="ECO:0000256" key="5">
    <source>
        <dbReference type="PIRNR" id="PIRNR002674"/>
    </source>
</evidence>
<dbReference type="EMBL" id="KF033645">
    <property type="protein sequence ID" value="AGV54632.1"/>
    <property type="molecule type" value="mRNA"/>
</dbReference>
<keyword evidence="2 6" id="KW-0732">Signal</keyword>
<dbReference type="PANTHER" id="PTHR31284:SF19">
    <property type="entry name" value="VEGETATIVE STORAGE PROTEIN 1-RELATED"/>
    <property type="match status" value="1"/>
</dbReference>
<dbReference type="CDD" id="cd07535">
    <property type="entry name" value="HAD_VSP"/>
    <property type="match status" value="1"/>
</dbReference>
<evidence type="ECO:0000256" key="1">
    <source>
        <dbReference type="ARBA" id="ARBA00002410"/>
    </source>
</evidence>
<dbReference type="Gene3D" id="3.40.50.1000">
    <property type="entry name" value="HAD superfamily/HAD-like"/>
    <property type="match status" value="1"/>
</dbReference>
<proteinExistence type="evidence at transcript level"/>
<reference evidence="7" key="1">
    <citation type="submission" date="2013-04" db="EMBL/GenBank/DDBJ databases">
        <title>Phaseolus vulgaris (BAT93) Pods Tissue cDNA Library Construction and Random Isolation of cDNA Clones for Gene Discovery.</title>
        <authorList>
            <person name="Amelia K."/>
            <person name="Bhore S.J."/>
            <person name="Shah F.H."/>
        </authorList>
    </citation>
    <scope>NUCLEOTIDE SEQUENCE</scope>
    <source>
        <tissue evidence="7">Pod</tissue>
    </source>
</reference>
<accession>T2DP80</accession>
<feature type="chain" id="PRO_5004587681" evidence="6">
    <location>
        <begin position="22"/>
        <end position="255"/>
    </location>
</feature>
<comment type="similarity">
    <text evidence="5">Belongs to the APS1/VSP family.</text>
</comment>
<dbReference type="InterPro" id="IPR023214">
    <property type="entry name" value="HAD_sf"/>
</dbReference>
<dbReference type="InterPro" id="IPR005519">
    <property type="entry name" value="Acid_phosphat_B-like"/>
</dbReference>
<dbReference type="PROSITE" id="PS51257">
    <property type="entry name" value="PROKAR_LIPOPROTEIN"/>
    <property type="match status" value="1"/>
</dbReference>
<organism evidence="7">
    <name type="scientific">Phaseolus vulgaris</name>
    <name type="common">Kidney bean</name>
    <name type="synonym">French bean</name>
    <dbReference type="NCBI Taxonomy" id="3885"/>
    <lineage>
        <taxon>Eukaryota</taxon>
        <taxon>Viridiplantae</taxon>
        <taxon>Streptophyta</taxon>
        <taxon>Embryophyta</taxon>
        <taxon>Tracheophyta</taxon>
        <taxon>Spermatophyta</taxon>
        <taxon>Magnoliopsida</taxon>
        <taxon>eudicotyledons</taxon>
        <taxon>Gunneridae</taxon>
        <taxon>Pentapetalae</taxon>
        <taxon>rosids</taxon>
        <taxon>fabids</taxon>
        <taxon>Fabales</taxon>
        <taxon>Fabaceae</taxon>
        <taxon>Papilionoideae</taxon>
        <taxon>50 kb inversion clade</taxon>
        <taxon>NPAAA clade</taxon>
        <taxon>indigoferoid/millettioid clade</taxon>
        <taxon>Phaseoleae</taxon>
        <taxon>Phaseolus</taxon>
    </lineage>
</organism>
<keyword evidence="4" id="KW-0325">Glycoprotein</keyword>
<name>T2DP80_PHAVU</name>
<dbReference type="GO" id="GO:0045735">
    <property type="term" value="F:nutrient reservoir activity"/>
    <property type="evidence" value="ECO:0007669"/>
    <property type="project" value="UniProtKB-UniRule"/>
</dbReference>
<dbReference type="SUPFAM" id="SSF56784">
    <property type="entry name" value="HAD-like"/>
    <property type="match status" value="1"/>
</dbReference>
<dbReference type="Pfam" id="PF03767">
    <property type="entry name" value="Acid_phosphat_B"/>
    <property type="match status" value="1"/>
</dbReference>